<comment type="subcellular location">
    <subcellularLocation>
        <location evidence="1">Endoplasmic reticulum membrane</location>
        <topology evidence="1">Single-pass type IV membrane protein</topology>
    </subcellularLocation>
    <subcellularLocation>
        <location evidence="2">Golgi apparatus membrane</location>
        <topology evidence="2">Single-pass type IV membrane protein</topology>
    </subcellularLocation>
</comment>
<evidence type="ECO:0000256" key="2">
    <source>
        <dbReference type="ARBA" id="ARBA00004409"/>
    </source>
</evidence>
<keyword evidence="9 12" id="KW-0472">Membrane</keyword>
<name>A0A0X8HRN0_9SACH</name>
<dbReference type="GO" id="GO:0031201">
    <property type="term" value="C:SNARE complex"/>
    <property type="evidence" value="ECO:0007669"/>
    <property type="project" value="TreeGrafter"/>
</dbReference>
<keyword evidence="13" id="KW-0175">Coiled coil</keyword>
<dbReference type="AlphaFoldDB" id="A0A0X8HRN0"/>
<accession>A0A0X8HRN0</accession>
<comment type="similarity">
    <text evidence="10 12">Belongs to the BOS1 family.</text>
</comment>
<evidence type="ECO:0000313" key="15">
    <source>
        <dbReference type="EMBL" id="AMD20185.1"/>
    </source>
</evidence>
<dbReference type="PANTHER" id="PTHR21230:SF1">
    <property type="entry name" value="GOLGI SNAP RECEPTOR COMPLEX MEMBER 2"/>
    <property type="match status" value="1"/>
</dbReference>
<evidence type="ECO:0000256" key="5">
    <source>
        <dbReference type="ARBA" id="ARBA00022892"/>
    </source>
</evidence>
<dbReference type="PIRSF" id="PIRSF028865">
    <property type="entry name" value="Membrin-2"/>
    <property type="match status" value="1"/>
</dbReference>
<dbReference type="GO" id="GO:0006888">
    <property type="term" value="P:endoplasmic reticulum to Golgi vesicle-mediated transport"/>
    <property type="evidence" value="ECO:0007669"/>
    <property type="project" value="TreeGrafter"/>
</dbReference>
<evidence type="ECO:0000256" key="12">
    <source>
        <dbReference type="PIRNR" id="PIRNR028865"/>
    </source>
</evidence>
<dbReference type="STRING" id="45286.A0A0X8HRN0"/>
<evidence type="ECO:0000256" key="6">
    <source>
        <dbReference type="ARBA" id="ARBA00022927"/>
    </source>
</evidence>
<dbReference type="GO" id="GO:0015031">
    <property type="term" value="P:protein transport"/>
    <property type="evidence" value="ECO:0007669"/>
    <property type="project" value="UniProtKB-KW"/>
</dbReference>
<comment type="function">
    <text evidence="12">SNARE required for protein transport between the ER and the Golgi complex.</text>
</comment>
<dbReference type="RefSeq" id="XP_017987181.1">
    <property type="nucleotide sequence ID" value="XM_018132241.1"/>
</dbReference>
<dbReference type="GO" id="GO:0000139">
    <property type="term" value="C:Golgi membrane"/>
    <property type="evidence" value="ECO:0007669"/>
    <property type="project" value="UniProtKB-SubCell"/>
</dbReference>
<dbReference type="GO" id="GO:0005789">
    <property type="term" value="C:endoplasmic reticulum membrane"/>
    <property type="evidence" value="ECO:0007669"/>
    <property type="project" value="UniProtKB-SubCell"/>
</dbReference>
<organism evidence="15 16">
    <name type="scientific">Eremothecium sinecaudum</name>
    <dbReference type="NCBI Taxonomy" id="45286"/>
    <lineage>
        <taxon>Eukaryota</taxon>
        <taxon>Fungi</taxon>
        <taxon>Dikarya</taxon>
        <taxon>Ascomycota</taxon>
        <taxon>Saccharomycotina</taxon>
        <taxon>Saccharomycetes</taxon>
        <taxon>Saccharomycetales</taxon>
        <taxon>Saccharomycetaceae</taxon>
        <taxon>Eremothecium</taxon>
    </lineage>
</organism>
<evidence type="ECO:0000256" key="11">
    <source>
        <dbReference type="ARBA" id="ARBA00040957"/>
    </source>
</evidence>
<evidence type="ECO:0000256" key="13">
    <source>
        <dbReference type="SAM" id="Coils"/>
    </source>
</evidence>
<dbReference type="GO" id="GO:0006906">
    <property type="term" value="P:vesicle fusion"/>
    <property type="evidence" value="ECO:0007669"/>
    <property type="project" value="TreeGrafter"/>
</dbReference>
<evidence type="ECO:0000256" key="1">
    <source>
        <dbReference type="ARBA" id="ARBA00004163"/>
    </source>
</evidence>
<evidence type="ECO:0000256" key="9">
    <source>
        <dbReference type="ARBA" id="ARBA00023136"/>
    </source>
</evidence>
<evidence type="ECO:0000256" key="14">
    <source>
        <dbReference type="SAM" id="Phobius"/>
    </source>
</evidence>
<dbReference type="GO" id="GO:0005484">
    <property type="term" value="F:SNAP receptor activity"/>
    <property type="evidence" value="ECO:0007669"/>
    <property type="project" value="InterPro"/>
</dbReference>
<keyword evidence="8" id="KW-0333">Golgi apparatus</keyword>
<evidence type="ECO:0000256" key="3">
    <source>
        <dbReference type="ARBA" id="ARBA00022448"/>
    </source>
</evidence>
<dbReference type="Proteomes" id="UP000243052">
    <property type="component" value="Chromosome iv"/>
</dbReference>
<keyword evidence="3 12" id="KW-0813">Transport</keyword>
<keyword evidence="4 14" id="KW-0812">Transmembrane</keyword>
<sequence>MNALYNHAVKQKSLLQRDLARFEKEREVAPISLQGSISTTLVALEKTIGQYREQLSAYQSDIRSDSDENYIKYKTRLSTIDNDLTEFKQRFKLIKEQCNEGSSRERMFGGGSAFIYEEGSSSVNKRATTGVQQRSLLGENGERTTFNSAGGLPLYEGLRREQSIFERGNAKLDSILQMGQESLEEIIEQNRILQKVQQKMLKSLRTLGVSNETIDFINKRVFRNKVVFWTALVLMFVGCYFVMKWFR</sequence>
<dbReference type="GO" id="GO:0000149">
    <property type="term" value="F:SNARE binding"/>
    <property type="evidence" value="ECO:0007669"/>
    <property type="project" value="TreeGrafter"/>
</dbReference>
<keyword evidence="5" id="KW-0931">ER-Golgi transport</keyword>
<feature type="transmembrane region" description="Helical" evidence="14">
    <location>
        <begin position="226"/>
        <end position="246"/>
    </location>
</feature>
<evidence type="ECO:0000256" key="8">
    <source>
        <dbReference type="ARBA" id="ARBA00023034"/>
    </source>
</evidence>
<proteinExistence type="inferred from homology"/>
<dbReference type="EMBL" id="CP014244">
    <property type="protein sequence ID" value="AMD20185.1"/>
    <property type="molecule type" value="Genomic_DNA"/>
</dbReference>
<feature type="coiled-coil region" evidence="13">
    <location>
        <begin position="5"/>
        <end position="61"/>
    </location>
</feature>
<evidence type="ECO:0000313" key="16">
    <source>
        <dbReference type="Proteomes" id="UP000243052"/>
    </source>
</evidence>
<reference evidence="15 16" key="1">
    <citation type="submission" date="2016-01" db="EMBL/GenBank/DDBJ databases">
        <title>Genome sequence of the yeast Holleya sinecauda.</title>
        <authorList>
            <person name="Dietrich F.S."/>
        </authorList>
    </citation>
    <scope>NUCLEOTIDE SEQUENCE [LARGE SCALE GENOMIC DNA]</scope>
    <source>
        <strain evidence="15 16">ATCC 58844</strain>
    </source>
</reference>
<gene>
    <name evidence="15" type="ORF">AW171_hschr42068</name>
</gene>
<dbReference type="OrthoDB" id="158360at2759"/>
<dbReference type="GeneID" id="28723422"/>
<dbReference type="GO" id="GO:0012507">
    <property type="term" value="C:ER to Golgi transport vesicle membrane"/>
    <property type="evidence" value="ECO:0007669"/>
    <property type="project" value="TreeGrafter"/>
</dbReference>
<dbReference type="PANTHER" id="PTHR21230">
    <property type="entry name" value="VESICLE TRANSPORT V-SNARE PROTEIN VTI1-RELATED"/>
    <property type="match status" value="1"/>
</dbReference>
<keyword evidence="6 12" id="KW-0653">Protein transport</keyword>
<evidence type="ECO:0000256" key="4">
    <source>
        <dbReference type="ARBA" id="ARBA00022692"/>
    </source>
</evidence>
<evidence type="ECO:0000256" key="7">
    <source>
        <dbReference type="ARBA" id="ARBA00022989"/>
    </source>
</evidence>
<keyword evidence="16" id="KW-1185">Reference proteome</keyword>
<dbReference type="Pfam" id="PF12352">
    <property type="entry name" value="V-SNARE_C"/>
    <property type="match status" value="1"/>
</dbReference>
<dbReference type="InterPro" id="IPR027027">
    <property type="entry name" value="GOSR2/Membrin/Bos1"/>
</dbReference>
<keyword evidence="7 14" id="KW-1133">Transmembrane helix</keyword>
<evidence type="ECO:0000256" key="10">
    <source>
        <dbReference type="ARBA" id="ARBA00037983"/>
    </source>
</evidence>
<protein>
    <recommendedName>
        <fullName evidence="11 12">Protein transport protein BOS1</fullName>
    </recommendedName>
</protein>
<dbReference type="GO" id="GO:0031902">
    <property type="term" value="C:late endosome membrane"/>
    <property type="evidence" value="ECO:0007669"/>
    <property type="project" value="TreeGrafter"/>
</dbReference>